<dbReference type="AlphaFoldDB" id="A0A8J7G9P6"/>
<dbReference type="GO" id="GO:0045893">
    <property type="term" value="P:positive regulation of DNA-templated transcription"/>
    <property type="evidence" value="ECO:0007669"/>
    <property type="project" value="TreeGrafter"/>
</dbReference>
<dbReference type="GO" id="GO:0001072">
    <property type="term" value="F:transcription antitermination factor activity, RNA binding"/>
    <property type="evidence" value="ECO:0007669"/>
    <property type="project" value="TreeGrafter"/>
</dbReference>
<proteinExistence type="predicted"/>
<comment type="function">
    <text evidence="1">Regulates expression of the glpD operon. In the presence of glycerol 3-phosphate (G3P) causes antitermination of transcription of glpD at the inverted repeat of the leader region to enhance its transcription. Binds and stabilizes glpD leader mRNA.</text>
</comment>
<evidence type="ECO:0000313" key="3">
    <source>
        <dbReference type="Proteomes" id="UP000622653"/>
    </source>
</evidence>
<dbReference type="EMBL" id="JADKPV010000001">
    <property type="protein sequence ID" value="MBF4500490.1"/>
    <property type="molecule type" value="Genomic_DNA"/>
</dbReference>
<keyword evidence="1" id="KW-0805">Transcription regulation</keyword>
<comment type="caution">
    <text evidence="2">The sequence shown here is derived from an EMBL/GenBank/DDBJ whole genome shotgun (WGS) entry which is preliminary data.</text>
</comment>
<reference evidence="2" key="1">
    <citation type="submission" date="2020-11" db="EMBL/GenBank/DDBJ databases">
        <title>Multidrug resistant novel bacterium Savagea serpentis sp. nov., isolated from the scats of a vine snake (Ahaetulla nasuta).</title>
        <authorList>
            <person name="Venkata Ramana V."/>
            <person name="Vikas Patil S."/>
            <person name="Yogita Lugani V."/>
        </authorList>
    </citation>
    <scope>NUCLEOTIDE SEQUENCE</scope>
    <source>
        <strain evidence="2">SN6</strain>
    </source>
</reference>
<dbReference type="InterPro" id="IPR013785">
    <property type="entry name" value="Aldolase_TIM"/>
</dbReference>
<evidence type="ECO:0000256" key="1">
    <source>
        <dbReference type="PIRNR" id="PIRNR016897"/>
    </source>
</evidence>
<gene>
    <name evidence="2" type="ORF">IRY55_03855</name>
</gene>
<dbReference type="Pfam" id="PF04309">
    <property type="entry name" value="G3P_antiterm"/>
    <property type="match status" value="1"/>
</dbReference>
<protein>
    <recommendedName>
        <fullName evidence="1">Glycerol uptake operon antiterminator regulatory protein</fullName>
    </recommendedName>
</protein>
<sequence>MERLQQHRLVAAVKSPKQLERVVQEKERVSAVLLMTGNVLTLEQYVRFIQSHGLPVIVHVEKIGGLHMDRDGIEFMKRYVKPFGIVTTRTGTIKKAKAAGLFVIQRVFLIDTEVYEHLMDDLPTLQADAVEIMPCRAPDFVKRIASEANKPILTGGLLHTVTQAYEALNAGATAVTTSNVEMWTHDFSLPHPLERENPSIVI</sequence>
<keyword evidence="1" id="KW-0804">Transcription</keyword>
<keyword evidence="3" id="KW-1185">Reference proteome</keyword>
<dbReference type="SUPFAM" id="SSF110391">
    <property type="entry name" value="GlpP-like"/>
    <property type="match status" value="1"/>
</dbReference>
<dbReference type="Gene3D" id="3.20.20.70">
    <property type="entry name" value="Aldolase class I"/>
    <property type="match status" value="1"/>
</dbReference>
<dbReference type="PIRSF" id="PIRSF016897">
    <property type="entry name" value="GlpP"/>
    <property type="match status" value="1"/>
</dbReference>
<dbReference type="PANTHER" id="PTHR35787">
    <property type="entry name" value="GLYCEROL UPTAKE OPERON ANTITERMINATOR REGULATORY PROTEIN"/>
    <property type="match status" value="1"/>
</dbReference>
<dbReference type="GO" id="GO:0003723">
    <property type="term" value="F:RNA binding"/>
    <property type="evidence" value="ECO:0007669"/>
    <property type="project" value="UniProtKB-KW"/>
</dbReference>
<accession>A0A8J7G9P6</accession>
<evidence type="ECO:0000313" key="2">
    <source>
        <dbReference type="EMBL" id="MBF4500490.1"/>
    </source>
</evidence>
<dbReference type="Proteomes" id="UP000622653">
    <property type="component" value="Unassembled WGS sequence"/>
</dbReference>
<name>A0A8J7G9P6_9BACL</name>
<dbReference type="GO" id="GO:0006071">
    <property type="term" value="P:glycerol metabolic process"/>
    <property type="evidence" value="ECO:0007669"/>
    <property type="project" value="UniProtKB-UniRule"/>
</dbReference>
<dbReference type="PANTHER" id="PTHR35787:SF1">
    <property type="entry name" value="GLYCEROL UPTAKE OPERON ANTITERMINATOR REGULATORY PROTEIN"/>
    <property type="match status" value="1"/>
</dbReference>
<keyword evidence="1" id="KW-0319">Glycerol metabolism</keyword>
<organism evidence="2 3">
    <name type="scientific">Savagea serpentis</name>
    <dbReference type="NCBI Taxonomy" id="2785297"/>
    <lineage>
        <taxon>Bacteria</taxon>
        <taxon>Bacillati</taxon>
        <taxon>Bacillota</taxon>
        <taxon>Bacilli</taxon>
        <taxon>Bacillales</taxon>
        <taxon>Caryophanaceae</taxon>
        <taxon>Savagea</taxon>
    </lineage>
</organism>
<keyword evidence="1" id="KW-0694">RNA-binding</keyword>
<dbReference type="InterPro" id="IPR006699">
    <property type="entry name" value="GlpP"/>
</dbReference>